<evidence type="ECO:0000259" key="1">
    <source>
        <dbReference type="Pfam" id="PF16387"/>
    </source>
</evidence>
<dbReference type="GO" id="GO:0006629">
    <property type="term" value="P:lipid metabolic process"/>
    <property type="evidence" value="ECO:0007669"/>
    <property type="project" value="InterPro"/>
</dbReference>
<keyword evidence="3" id="KW-1185">Reference proteome</keyword>
<sequence>MELSAGAKNLHKKLKENKVLIAAHRGTNGGNVIQNTLMAYETAMQHGADLVEIDVIMSTDGDFYAFHNGQEKYLLREDRDIRDMSSKEIDKCNCYNSVGEVSGQKLERLEYVLEGLRDRCFINIDRSWFYWKEIIEFLKKVNMDHQIILKSPVDKELLHILQESKSQIMYMPIVKNMDEWNLVREYDVNLVAAELIFETLESPLVQKEFIEKLHEAGILAWVNAITLNDRIVLSAGLDDDNSIKNSYDENWGKLIEMGFDMIQTDWPALIKEYILSRFN</sequence>
<dbReference type="InterPro" id="IPR017946">
    <property type="entry name" value="PLC-like_Pdiesterase_TIM-brl"/>
</dbReference>
<feature type="domain" description="DUF4996" evidence="1">
    <location>
        <begin position="170"/>
        <end position="273"/>
    </location>
</feature>
<dbReference type="eggNOG" id="COG0584">
    <property type="taxonomic scope" value="Bacteria"/>
</dbReference>
<organism evidence="2 3">
    <name type="scientific">Clostridium cadaveris</name>
    <dbReference type="NCBI Taxonomy" id="1529"/>
    <lineage>
        <taxon>Bacteria</taxon>
        <taxon>Bacillati</taxon>
        <taxon>Bacillota</taxon>
        <taxon>Clostridia</taxon>
        <taxon>Eubacteriales</taxon>
        <taxon>Clostridiaceae</taxon>
        <taxon>Clostridium</taxon>
    </lineage>
</organism>
<evidence type="ECO:0000313" key="3">
    <source>
        <dbReference type="Proteomes" id="UP000182135"/>
    </source>
</evidence>
<dbReference type="Pfam" id="PF16387">
    <property type="entry name" value="DUF4996"/>
    <property type="match status" value="1"/>
</dbReference>
<dbReference type="Proteomes" id="UP000182135">
    <property type="component" value="Unassembled WGS sequence"/>
</dbReference>
<evidence type="ECO:0000313" key="2">
    <source>
        <dbReference type="EMBL" id="SFG13403.1"/>
    </source>
</evidence>
<dbReference type="Gene3D" id="3.20.20.190">
    <property type="entry name" value="Phosphatidylinositol (PI) phosphodiesterase"/>
    <property type="match status" value="1"/>
</dbReference>
<dbReference type="AlphaFoldDB" id="A0A1I2PD12"/>
<dbReference type="SUPFAM" id="SSF51695">
    <property type="entry name" value="PLC-like phosphodiesterases"/>
    <property type="match status" value="1"/>
</dbReference>
<dbReference type="PANTHER" id="PTHR46211">
    <property type="entry name" value="GLYCEROPHOSPHORYL DIESTER PHOSPHODIESTERASE"/>
    <property type="match status" value="1"/>
</dbReference>
<protein>
    <submittedName>
        <fullName evidence="2">Glycerophosphoryl diester phosphodiesterase</fullName>
    </submittedName>
</protein>
<dbReference type="RefSeq" id="WP_027639639.1">
    <property type="nucleotide sequence ID" value="NZ_BAAACD010000036.1"/>
</dbReference>
<dbReference type="PANTHER" id="PTHR46211:SF1">
    <property type="entry name" value="GLYCEROPHOSPHODIESTER PHOSPHODIESTERASE, CYTOPLASMIC"/>
    <property type="match status" value="1"/>
</dbReference>
<dbReference type="STRING" id="1529.SAMN04487885_1284"/>
<dbReference type="GeneID" id="90544171"/>
<dbReference type="EMBL" id="FOOE01000028">
    <property type="protein sequence ID" value="SFG13403.1"/>
    <property type="molecule type" value="Genomic_DNA"/>
</dbReference>
<reference evidence="2 3" key="1">
    <citation type="submission" date="2016-10" db="EMBL/GenBank/DDBJ databases">
        <authorList>
            <person name="de Groot N.N."/>
        </authorList>
    </citation>
    <scope>NUCLEOTIDE SEQUENCE [LARGE SCALE GENOMIC DNA]</scope>
    <source>
        <strain evidence="2 3">NLAE-zl-G419</strain>
    </source>
</reference>
<proteinExistence type="predicted"/>
<name>A0A1I2PD12_9CLOT</name>
<dbReference type="GO" id="GO:0008081">
    <property type="term" value="F:phosphoric diester hydrolase activity"/>
    <property type="evidence" value="ECO:0007669"/>
    <property type="project" value="InterPro"/>
</dbReference>
<gene>
    <name evidence="2" type="ORF">SAMN04487885_1284</name>
</gene>
<accession>A0A1I2PD12</accession>
<dbReference type="InterPro" id="IPR032160">
    <property type="entry name" value="DUF4996"/>
</dbReference>
<dbReference type="OrthoDB" id="1854250at2"/>
<dbReference type="CDD" id="cd08566">
    <property type="entry name" value="GDPD_AtGDE_like"/>
    <property type="match status" value="1"/>
</dbReference>